<evidence type="ECO:0000313" key="8">
    <source>
        <dbReference type="Proteomes" id="UP000005139"/>
    </source>
</evidence>
<dbReference type="Pfam" id="PF00589">
    <property type="entry name" value="Phage_integrase"/>
    <property type="match status" value="1"/>
</dbReference>
<comment type="caution">
    <text evidence="7">The sequence shown here is derived from an EMBL/GenBank/DDBJ whole genome shotgun (WGS) entry which is preliminary data.</text>
</comment>
<feature type="domain" description="Core-binding (CB)" evidence="6">
    <location>
        <begin position="70"/>
        <end position="153"/>
    </location>
</feature>
<dbReference type="GO" id="GO:0015074">
    <property type="term" value="P:DNA integration"/>
    <property type="evidence" value="ECO:0007669"/>
    <property type="project" value="UniProtKB-KW"/>
</dbReference>
<reference evidence="7 8" key="2">
    <citation type="submission" date="2007-01" db="EMBL/GenBank/DDBJ databases">
        <title>Sequencing of the draft genome and assembly of Thermosinus carboxydivorans Nor1.</title>
        <authorList>
            <consortium name="US DOE Joint Genome Institute (JGI-PGF)"/>
            <person name="Copeland A."/>
            <person name="Lucas S."/>
            <person name="Lapidus A."/>
            <person name="Barry K."/>
            <person name="Glavina del Rio T."/>
            <person name="Dalin E."/>
            <person name="Tice H."/>
            <person name="Bruce D."/>
            <person name="Pitluck S."/>
            <person name="Richardson P."/>
        </authorList>
    </citation>
    <scope>NUCLEOTIDE SEQUENCE [LARGE SCALE GENOMIC DNA]</scope>
    <source>
        <strain evidence="7 8">Nor1</strain>
    </source>
</reference>
<protein>
    <submittedName>
        <fullName evidence="7">Phage integrase family protein</fullName>
    </submittedName>
</protein>
<dbReference type="EMBL" id="AAWL01000026">
    <property type="protein sequence ID" value="EAX46638.1"/>
    <property type="molecule type" value="Genomic_DNA"/>
</dbReference>
<dbReference type="PROSITE" id="PS51898">
    <property type="entry name" value="TYR_RECOMBINASE"/>
    <property type="match status" value="1"/>
</dbReference>
<dbReference type="PANTHER" id="PTHR30349">
    <property type="entry name" value="PHAGE INTEGRASE-RELATED"/>
    <property type="match status" value="1"/>
</dbReference>
<sequence length="393" mass="43612">MGKRRAKGEGSIYQRNDGLWVAAIVVGRNADTGKPVRKVVYARTKAEAKQKRDALAAQYEAAYYVDADKITVGDWLAKWLDVYARPAVAPSTYDWYERICRVHLIPAIGHLRLSRLQQMAVQQLLNSLVDAGKSARTVQAVHSVLAMALRVARKHGLLRTLPTDDVAVPQVRKQDKRPLTPDEWDALLTAAQTAPDIFAALVVEWATGLRRGELLGLMWDDIDFDRCLINVRRAVQIRRGGCVLADPKTEATKRVLPVPKEVMQVLRAHRARQMQCRLAAGPAWQDCGLVFPTSGGTLYDPRNWSKRFARIAKAAGLDIGVHHLRHDLTSRIVAAGAPVKEAQYRLGHATVKMLLDVYAHRVTGGQDAITETIRASAPQTLKNCSISVAYQDK</sequence>
<dbReference type="InterPro" id="IPR010998">
    <property type="entry name" value="Integrase_recombinase_N"/>
</dbReference>
<dbReference type="Pfam" id="PF14659">
    <property type="entry name" value="Phage_int_SAM_3"/>
    <property type="match status" value="1"/>
</dbReference>
<dbReference type="AlphaFoldDB" id="A1HTM7"/>
<dbReference type="OrthoDB" id="9769726at2"/>
<dbReference type="InterPro" id="IPR004107">
    <property type="entry name" value="Integrase_SAM-like_N"/>
</dbReference>
<keyword evidence="2 4" id="KW-0238">DNA-binding</keyword>
<keyword evidence="3" id="KW-0233">DNA recombination</keyword>
<dbReference type="eggNOG" id="COG0582">
    <property type="taxonomic scope" value="Bacteria"/>
</dbReference>
<organism evidence="7 8">
    <name type="scientific">Thermosinus carboxydivorans Nor1</name>
    <dbReference type="NCBI Taxonomy" id="401526"/>
    <lineage>
        <taxon>Bacteria</taxon>
        <taxon>Bacillati</taxon>
        <taxon>Bacillota</taxon>
        <taxon>Negativicutes</taxon>
        <taxon>Selenomonadales</taxon>
        <taxon>Sporomusaceae</taxon>
        <taxon>Thermosinus</taxon>
    </lineage>
</organism>
<accession>A1HTM7</accession>
<dbReference type="InterPro" id="IPR013762">
    <property type="entry name" value="Integrase-like_cat_sf"/>
</dbReference>
<evidence type="ECO:0000259" key="5">
    <source>
        <dbReference type="PROSITE" id="PS51898"/>
    </source>
</evidence>
<evidence type="ECO:0000259" key="6">
    <source>
        <dbReference type="PROSITE" id="PS51900"/>
    </source>
</evidence>
<dbReference type="InterPro" id="IPR011010">
    <property type="entry name" value="DNA_brk_join_enz"/>
</dbReference>
<evidence type="ECO:0000256" key="2">
    <source>
        <dbReference type="ARBA" id="ARBA00023125"/>
    </source>
</evidence>
<dbReference type="InterPro" id="IPR050090">
    <property type="entry name" value="Tyrosine_recombinase_XerCD"/>
</dbReference>
<evidence type="ECO:0000256" key="1">
    <source>
        <dbReference type="ARBA" id="ARBA00022908"/>
    </source>
</evidence>
<evidence type="ECO:0000256" key="4">
    <source>
        <dbReference type="PROSITE-ProRule" id="PRU01248"/>
    </source>
</evidence>
<dbReference type="PANTHER" id="PTHR30349:SF91">
    <property type="entry name" value="INTA PROTEIN"/>
    <property type="match status" value="1"/>
</dbReference>
<proteinExistence type="predicted"/>
<dbReference type="Gene3D" id="1.10.150.130">
    <property type="match status" value="1"/>
</dbReference>
<dbReference type="GO" id="GO:0003677">
    <property type="term" value="F:DNA binding"/>
    <property type="evidence" value="ECO:0007669"/>
    <property type="project" value="UniProtKB-UniRule"/>
</dbReference>
<dbReference type="CDD" id="cd01189">
    <property type="entry name" value="INT_ICEBs1_C_like"/>
    <property type="match status" value="1"/>
</dbReference>
<dbReference type="SUPFAM" id="SSF56349">
    <property type="entry name" value="DNA breaking-rejoining enzymes"/>
    <property type="match status" value="1"/>
</dbReference>
<reference evidence="7 8" key="1">
    <citation type="submission" date="2007-01" db="EMBL/GenBank/DDBJ databases">
        <title>Annotation of the draft genome assembly of Thermosinus carboxydivorans Nor1.</title>
        <authorList>
            <consortium name="US DOE Joint Genome Institute (JGI-ORNL)"/>
            <person name="Larimer F."/>
            <person name="Land M."/>
            <person name="Hauser L."/>
        </authorList>
    </citation>
    <scope>NUCLEOTIDE SEQUENCE [LARGE SCALE GENOMIC DNA]</scope>
    <source>
        <strain evidence="7 8">Nor1</strain>
    </source>
</reference>
<name>A1HTM7_9FIRM</name>
<keyword evidence="1" id="KW-0229">DNA integration</keyword>
<dbReference type="Proteomes" id="UP000005139">
    <property type="component" value="Unassembled WGS sequence"/>
</dbReference>
<feature type="domain" description="Tyr recombinase" evidence="5">
    <location>
        <begin position="174"/>
        <end position="371"/>
    </location>
</feature>
<evidence type="ECO:0000313" key="7">
    <source>
        <dbReference type="EMBL" id="EAX46638.1"/>
    </source>
</evidence>
<dbReference type="PROSITE" id="PS51900">
    <property type="entry name" value="CB"/>
    <property type="match status" value="1"/>
</dbReference>
<dbReference type="InterPro" id="IPR002104">
    <property type="entry name" value="Integrase_catalytic"/>
</dbReference>
<dbReference type="GO" id="GO:0006310">
    <property type="term" value="P:DNA recombination"/>
    <property type="evidence" value="ECO:0007669"/>
    <property type="project" value="UniProtKB-KW"/>
</dbReference>
<evidence type="ECO:0000256" key="3">
    <source>
        <dbReference type="ARBA" id="ARBA00023172"/>
    </source>
</evidence>
<dbReference type="InterPro" id="IPR044068">
    <property type="entry name" value="CB"/>
</dbReference>
<dbReference type="Gene3D" id="1.10.443.10">
    <property type="entry name" value="Intergrase catalytic core"/>
    <property type="match status" value="1"/>
</dbReference>
<keyword evidence="8" id="KW-1185">Reference proteome</keyword>
<dbReference type="RefSeq" id="WP_007290378.1">
    <property type="nucleotide sequence ID" value="NZ_AAWL01000026.1"/>
</dbReference>
<gene>
    <name evidence="7" type="ORF">TcarDRAFT_0332</name>
</gene>